<dbReference type="CDD" id="cd00082">
    <property type="entry name" value="HisKA"/>
    <property type="match status" value="1"/>
</dbReference>
<dbReference type="SMART" id="SM00388">
    <property type="entry name" value="HisKA"/>
    <property type="match status" value="1"/>
</dbReference>
<keyword evidence="9" id="KW-0418">Kinase</keyword>
<organism evidence="17 18">
    <name type="scientific">Ramlibacter agri</name>
    <dbReference type="NCBI Taxonomy" id="2728837"/>
    <lineage>
        <taxon>Bacteria</taxon>
        <taxon>Pseudomonadati</taxon>
        <taxon>Pseudomonadota</taxon>
        <taxon>Betaproteobacteria</taxon>
        <taxon>Burkholderiales</taxon>
        <taxon>Comamonadaceae</taxon>
        <taxon>Ramlibacter</taxon>
    </lineage>
</organism>
<dbReference type="GO" id="GO:0000155">
    <property type="term" value="F:phosphorelay sensor kinase activity"/>
    <property type="evidence" value="ECO:0007669"/>
    <property type="project" value="InterPro"/>
</dbReference>
<protein>
    <recommendedName>
        <fullName evidence="3">histidine kinase</fullName>
        <ecNumber evidence="3">2.7.13.3</ecNumber>
    </recommendedName>
</protein>
<evidence type="ECO:0000256" key="9">
    <source>
        <dbReference type="ARBA" id="ARBA00022777"/>
    </source>
</evidence>
<keyword evidence="18" id="KW-1185">Reference proteome</keyword>
<keyword evidence="4" id="KW-1003">Cell membrane</keyword>
<feature type="domain" description="Histidine kinase" evidence="16">
    <location>
        <begin position="470"/>
        <end position="686"/>
    </location>
</feature>
<evidence type="ECO:0000256" key="8">
    <source>
        <dbReference type="ARBA" id="ARBA00022741"/>
    </source>
</evidence>
<comment type="catalytic activity">
    <reaction evidence="1">
        <text>ATP + protein L-histidine = ADP + protein N-phospho-L-histidine.</text>
        <dbReference type="EC" id="2.7.13.3"/>
    </reaction>
</comment>
<evidence type="ECO:0000256" key="2">
    <source>
        <dbReference type="ARBA" id="ARBA00004651"/>
    </source>
</evidence>
<evidence type="ECO:0000256" key="12">
    <source>
        <dbReference type="ARBA" id="ARBA00023012"/>
    </source>
</evidence>
<evidence type="ECO:0000256" key="15">
    <source>
        <dbReference type="SAM" id="Phobius"/>
    </source>
</evidence>
<dbReference type="EMBL" id="JABBFX010000001">
    <property type="protein sequence ID" value="NML43214.1"/>
    <property type="molecule type" value="Genomic_DNA"/>
</dbReference>
<dbReference type="InterPro" id="IPR036097">
    <property type="entry name" value="HisK_dim/P_sf"/>
</dbReference>
<feature type="transmembrane region" description="Helical" evidence="15">
    <location>
        <begin position="262"/>
        <end position="280"/>
    </location>
</feature>
<evidence type="ECO:0000259" key="16">
    <source>
        <dbReference type="PROSITE" id="PS50109"/>
    </source>
</evidence>
<feature type="transmembrane region" description="Helical" evidence="15">
    <location>
        <begin position="210"/>
        <end position="233"/>
    </location>
</feature>
<reference evidence="17 18" key="1">
    <citation type="submission" date="2020-04" db="EMBL/GenBank/DDBJ databases">
        <title>Ramlibacter sp. G-1-2-2 isolated from soil.</title>
        <authorList>
            <person name="Dahal R.H."/>
        </authorList>
    </citation>
    <scope>NUCLEOTIDE SEQUENCE [LARGE SCALE GENOMIC DNA]</scope>
    <source>
        <strain evidence="17 18">G-1-2-2</strain>
    </source>
</reference>
<keyword evidence="12" id="KW-0902">Two-component regulatory system</keyword>
<evidence type="ECO:0000256" key="7">
    <source>
        <dbReference type="ARBA" id="ARBA00022692"/>
    </source>
</evidence>
<dbReference type="Pfam" id="PF00512">
    <property type="entry name" value="HisKA"/>
    <property type="match status" value="1"/>
</dbReference>
<dbReference type="InterPro" id="IPR007895">
    <property type="entry name" value="MASE1"/>
</dbReference>
<feature type="transmembrane region" description="Helical" evidence="15">
    <location>
        <begin position="61"/>
        <end position="82"/>
    </location>
</feature>
<evidence type="ECO:0000256" key="4">
    <source>
        <dbReference type="ARBA" id="ARBA00022475"/>
    </source>
</evidence>
<evidence type="ECO:0000256" key="11">
    <source>
        <dbReference type="ARBA" id="ARBA00022989"/>
    </source>
</evidence>
<dbReference type="InterPro" id="IPR003594">
    <property type="entry name" value="HATPase_dom"/>
</dbReference>
<dbReference type="Pfam" id="PF05231">
    <property type="entry name" value="MASE1"/>
    <property type="match status" value="1"/>
</dbReference>
<proteinExistence type="predicted"/>
<evidence type="ECO:0000313" key="18">
    <source>
        <dbReference type="Proteomes" id="UP000541185"/>
    </source>
</evidence>
<evidence type="ECO:0000256" key="1">
    <source>
        <dbReference type="ARBA" id="ARBA00000085"/>
    </source>
</evidence>
<feature type="transmembrane region" description="Helical" evidence="15">
    <location>
        <begin position="102"/>
        <end position="124"/>
    </location>
</feature>
<feature type="transmembrane region" description="Helical" evidence="15">
    <location>
        <begin position="176"/>
        <end position="198"/>
    </location>
</feature>
<keyword evidence="5" id="KW-0597">Phosphoprotein</keyword>
<dbReference type="Gene3D" id="1.10.287.130">
    <property type="match status" value="1"/>
</dbReference>
<feature type="transmembrane region" description="Helical" evidence="15">
    <location>
        <begin position="31"/>
        <end position="54"/>
    </location>
</feature>
<dbReference type="RefSeq" id="WP_169417437.1">
    <property type="nucleotide sequence ID" value="NZ_JABBFX010000001.1"/>
</dbReference>
<dbReference type="InterPro" id="IPR035965">
    <property type="entry name" value="PAS-like_dom_sf"/>
</dbReference>
<dbReference type="EC" id="2.7.13.3" evidence="3"/>
<dbReference type="Gene3D" id="3.30.565.10">
    <property type="entry name" value="Histidine kinase-like ATPase, C-terminal domain"/>
    <property type="match status" value="1"/>
</dbReference>
<evidence type="ECO:0000313" key="17">
    <source>
        <dbReference type="EMBL" id="NML43214.1"/>
    </source>
</evidence>
<keyword evidence="8" id="KW-0547">Nucleotide-binding</keyword>
<accession>A0A848GXY7</accession>
<comment type="subcellular location">
    <subcellularLocation>
        <location evidence="2">Cell membrane</location>
        <topology evidence="2">Multi-pass membrane protein</topology>
    </subcellularLocation>
</comment>
<sequence>MEHRATAPAHAGQEVVPPSAREGAAPPLPRMGWAIAALAIAYYGGSRLGLALVVGPPHVSLFWPPAALLMGALALVPLRWWWAMLAATAPIHVLAQVEAGVQAAQILSCLLATTTDAVIGASILRWAAPVHELVSVRAVLAFCVAAVAGPFAASMVDMGVMHLLGGPLMPAKVWQLRFFAEMVAILAFTPVILTWSHMRGLRLRPDSGTVLELGALIAGLFAVSVLVFDSLLAGSASPSLLYLPMPFLMWAALRFGPPLTSASYALVAFLAIWGAAHGRGPFLAESYGPEALQVQLFLVMLAVPLLLLSAVIEERRDAERRLQASQELFSVAFREGPGAVAITRGAWEVVEANERWLALLGYPPDALARGGRVASFDTHLEGPNAHALLEMGRAGGPKGQAIEMALRDCLGNLHTVLASASDVQVRGRSCKIWILRDITAQRQAEADAQDQRRQLTHLTRVASLTDFSSTIAHELNQPLTAILSNAQAALRFLAQDPPQVSEIRTILGEIADADKRAGLLIHHLRLLLKKGEEEFVQLDLSRLVEEVLNLVRGEFLVRNVQLRSSFSPDLAQVTGDRVQLQQLVLNLVINACEAMQASGKAERMLTVTTMHGSNRSVDVLVSDTGPGLSSQLMARVFEPFFTTKPNGLGLGLSICRKIATAHGGSLTAESRDGQGTTFRISLPAAAPARMAPRAASAAPAQASAATLN</sequence>
<dbReference type="PROSITE" id="PS50109">
    <property type="entry name" value="HIS_KIN"/>
    <property type="match status" value="1"/>
</dbReference>
<feature type="region of interest" description="Disordered" evidence="14">
    <location>
        <begin position="1"/>
        <end position="22"/>
    </location>
</feature>
<dbReference type="PANTHER" id="PTHR43065">
    <property type="entry name" value="SENSOR HISTIDINE KINASE"/>
    <property type="match status" value="1"/>
</dbReference>
<gene>
    <name evidence="17" type="ORF">HHL11_05590</name>
</gene>
<evidence type="ECO:0000256" key="3">
    <source>
        <dbReference type="ARBA" id="ARBA00012438"/>
    </source>
</evidence>
<feature type="transmembrane region" description="Helical" evidence="15">
    <location>
        <begin position="292"/>
        <end position="312"/>
    </location>
</feature>
<evidence type="ECO:0000256" key="6">
    <source>
        <dbReference type="ARBA" id="ARBA00022679"/>
    </source>
</evidence>
<keyword evidence="11 15" id="KW-1133">Transmembrane helix</keyword>
<feature type="transmembrane region" description="Helical" evidence="15">
    <location>
        <begin position="136"/>
        <end position="156"/>
    </location>
</feature>
<dbReference type="SUPFAM" id="SSF47384">
    <property type="entry name" value="Homodimeric domain of signal transducing histidine kinase"/>
    <property type="match status" value="1"/>
</dbReference>
<dbReference type="SUPFAM" id="SSF55785">
    <property type="entry name" value="PYP-like sensor domain (PAS domain)"/>
    <property type="match status" value="1"/>
</dbReference>
<dbReference type="SMART" id="SM00387">
    <property type="entry name" value="HATPase_c"/>
    <property type="match status" value="1"/>
</dbReference>
<keyword evidence="7 15" id="KW-0812">Transmembrane</keyword>
<evidence type="ECO:0000256" key="10">
    <source>
        <dbReference type="ARBA" id="ARBA00022840"/>
    </source>
</evidence>
<dbReference type="GO" id="GO:0005524">
    <property type="term" value="F:ATP binding"/>
    <property type="evidence" value="ECO:0007669"/>
    <property type="project" value="UniProtKB-KW"/>
</dbReference>
<dbReference type="Proteomes" id="UP000541185">
    <property type="component" value="Unassembled WGS sequence"/>
</dbReference>
<dbReference type="Gene3D" id="3.30.450.20">
    <property type="entry name" value="PAS domain"/>
    <property type="match status" value="1"/>
</dbReference>
<dbReference type="InterPro" id="IPR004358">
    <property type="entry name" value="Sig_transdc_His_kin-like_C"/>
</dbReference>
<keyword evidence="6" id="KW-0808">Transferase</keyword>
<keyword evidence="13 15" id="KW-0472">Membrane</keyword>
<evidence type="ECO:0000256" key="5">
    <source>
        <dbReference type="ARBA" id="ARBA00022553"/>
    </source>
</evidence>
<name>A0A848GXY7_9BURK</name>
<dbReference type="InterPro" id="IPR036890">
    <property type="entry name" value="HATPase_C_sf"/>
</dbReference>
<dbReference type="AlphaFoldDB" id="A0A848GXY7"/>
<keyword evidence="10" id="KW-0067">ATP-binding</keyword>
<evidence type="ECO:0000256" key="14">
    <source>
        <dbReference type="SAM" id="MobiDB-lite"/>
    </source>
</evidence>
<dbReference type="SUPFAM" id="SSF55874">
    <property type="entry name" value="ATPase domain of HSP90 chaperone/DNA topoisomerase II/histidine kinase"/>
    <property type="match status" value="1"/>
</dbReference>
<dbReference type="InterPro" id="IPR005467">
    <property type="entry name" value="His_kinase_dom"/>
</dbReference>
<dbReference type="Pfam" id="PF02518">
    <property type="entry name" value="HATPase_c"/>
    <property type="match status" value="1"/>
</dbReference>
<dbReference type="InterPro" id="IPR003661">
    <property type="entry name" value="HisK_dim/P_dom"/>
</dbReference>
<comment type="caution">
    <text evidence="17">The sequence shown here is derived from an EMBL/GenBank/DDBJ whole genome shotgun (WGS) entry which is preliminary data.</text>
</comment>
<dbReference type="PANTHER" id="PTHR43065:SF10">
    <property type="entry name" value="PEROXIDE STRESS-ACTIVATED HISTIDINE KINASE MAK3"/>
    <property type="match status" value="1"/>
</dbReference>
<evidence type="ECO:0000256" key="13">
    <source>
        <dbReference type="ARBA" id="ARBA00023136"/>
    </source>
</evidence>
<dbReference type="PRINTS" id="PR00344">
    <property type="entry name" value="BCTRLSENSOR"/>
</dbReference>
<dbReference type="GO" id="GO:0005886">
    <property type="term" value="C:plasma membrane"/>
    <property type="evidence" value="ECO:0007669"/>
    <property type="project" value="UniProtKB-SubCell"/>
</dbReference>